<sequence>MTYTELYGGAITIEKLPSTFIDVSHIRQVPDTQEVFINQTTEASGSFDQSLIIDLLEKVDPLGYEEAMQLHLLDIVPDHVHNQPLEVVESDSIDRYFSYVAFKPEYKKVEPGSPKQIITLLCLIRLDKVDTDVVIQYIIPLHEAGKIDFNGYSELDEKVKDAYSLFKEIGTSFTVQDWNLFG</sequence>
<dbReference type="PANTHER" id="PTHR15837">
    <property type="entry name" value="RAN GUANINE NUCLEOTIDE RELEASE FACTOR"/>
    <property type="match status" value="1"/>
</dbReference>
<keyword evidence="3" id="KW-0653">Protein transport</keyword>
<dbReference type="GO" id="GO:0031267">
    <property type="term" value="F:small GTPase binding"/>
    <property type="evidence" value="ECO:0007669"/>
    <property type="project" value="TreeGrafter"/>
</dbReference>
<dbReference type="GO" id="GO:0005085">
    <property type="term" value="F:guanyl-nucleotide exchange factor activity"/>
    <property type="evidence" value="ECO:0007669"/>
    <property type="project" value="TreeGrafter"/>
</dbReference>
<evidence type="ECO:0000256" key="2">
    <source>
        <dbReference type="ARBA" id="ARBA00022448"/>
    </source>
</evidence>
<evidence type="ECO:0000313" key="4">
    <source>
        <dbReference type="EMBL" id="EMG50360.1"/>
    </source>
</evidence>
<dbReference type="InterPro" id="IPR007681">
    <property type="entry name" value="Mog1"/>
</dbReference>
<dbReference type="EMBL" id="AOGT01000289">
    <property type="protein sequence ID" value="EMG50360.1"/>
    <property type="molecule type" value="Genomic_DNA"/>
</dbReference>
<dbReference type="GO" id="GO:0006606">
    <property type="term" value="P:protein import into nucleus"/>
    <property type="evidence" value="ECO:0007669"/>
    <property type="project" value="TreeGrafter"/>
</dbReference>
<dbReference type="HOGENOM" id="CLU_081345_1_2_1"/>
<dbReference type="OMA" id="DVSHIRQ"/>
<evidence type="ECO:0000256" key="3">
    <source>
        <dbReference type="ARBA" id="ARBA00022927"/>
    </source>
</evidence>
<proteinExistence type="inferred from homology"/>
<dbReference type="Pfam" id="PF04603">
    <property type="entry name" value="Mog1"/>
    <property type="match status" value="1"/>
</dbReference>
<evidence type="ECO:0000256" key="1">
    <source>
        <dbReference type="ARBA" id="ARBA00010307"/>
    </source>
</evidence>
<dbReference type="InterPro" id="IPR016123">
    <property type="entry name" value="Mog1/PsbP_a/b/a-sand"/>
</dbReference>
<dbReference type="SUPFAM" id="SSF55724">
    <property type="entry name" value="Mog1p/PsbP-like"/>
    <property type="match status" value="1"/>
</dbReference>
<evidence type="ECO:0000313" key="5">
    <source>
        <dbReference type="Proteomes" id="UP000011777"/>
    </source>
</evidence>
<dbReference type="STRING" id="1245528.M3K506"/>
<gene>
    <name evidence="4" type="ORF">G210_4598</name>
</gene>
<dbReference type="Proteomes" id="UP000011777">
    <property type="component" value="Unassembled WGS sequence"/>
</dbReference>
<dbReference type="eggNOG" id="KOG3329">
    <property type="taxonomic scope" value="Eukaryota"/>
</dbReference>
<dbReference type="OrthoDB" id="10255285at2759"/>
<reference evidence="4 5" key="1">
    <citation type="submission" date="2013-02" db="EMBL/GenBank/DDBJ databases">
        <title>Genome sequence of Candida maltosa Xu316, a potential industrial strain for xylitol and ethanol production.</title>
        <authorList>
            <person name="Yu J."/>
            <person name="Wang Q."/>
            <person name="Geng X."/>
            <person name="Bao W."/>
            <person name="He P."/>
            <person name="Cai J."/>
        </authorList>
    </citation>
    <scope>NUCLEOTIDE SEQUENCE [LARGE SCALE GENOMIC DNA]</scope>
    <source>
        <strain evidence="5">Xu316</strain>
    </source>
</reference>
<dbReference type="PANTHER" id="PTHR15837:SF0">
    <property type="entry name" value="RAN GUANINE NUCLEOTIDE RELEASE FACTOR"/>
    <property type="match status" value="1"/>
</dbReference>
<comment type="caution">
    <text evidence="4">The sequence shown here is derived from an EMBL/GenBank/DDBJ whole genome shotgun (WGS) entry which is preliminary data.</text>
</comment>
<organism evidence="4 5">
    <name type="scientific">Candida maltosa (strain Xu316)</name>
    <name type="common">Yeast</name>
    <dbReference type="NCBI Taxonomy" id="1245528"/>
    <lineage>
        <taxon>Eukaryota</taxon>
        <taxon>Fungi</taxon>
        <taxon>Dikarya</taxon>
        <taxon>Ascomycota</taxon>
        <taxon>Saccharomycotina</taxon>
        <taxon>Pichiomycetes</taxon>
        <taxon>Debaryomycetaceae</taxon>
        <taxon>Candida/Lodderomyces clade</taxon>
        <taxon>Candida</taxon>
    </lineage>
</organism>
<accession>M3K506</accession>
<name>M3K506_CANMX</name>
<dbReference type="Gene3D" id="3.40.1000.10">
    <property type="entry name" value="Mog1/PsbP, alpha/beta/alpha sandwich"/>
    <property type="match status" value="1"/>
</dbReference>
<dbReference type="GO" id="GO:0005634">
    <property type="term" value="C:nucleus"/>
    <property type="evidence" value="ECO:0007669"/>
    <property type="project" value="TreeGrafter"/>
</dbReference>
<keyword evidence="2" id="KW-0813">Transport</keyword>
<dbReference type="AlphaFoldDB" id="M3K506"/>
<keyword evidence="5" id="KW-1185">Reference proteome</keyword>
<comment type="similarity">
    <text evidence="1">Belongs to the MOG1 family.</text>
</comment>
<protein>
    <submittedName>
        <fullName evidence="4">Uncharacterized protein</fullName>
    </submittedName>
</protein>